<dbReference type="Proteomes" id="UP000273022">
    <property type="component" value="Unassembled WGS sequence"/>
</dbReference>
<organism evidence="1 2">
    <name type="scientific">Parashewanella spongiae</name>
    <dbReference type="NCBI Taxonomy" id="342950"/>
    <lineage>
        <taxon>Bacteria</taxon>
        <taxon>Pseudomonadati</taxon>
        <taxon>Pseudomonadota</taxon>
        <taxon>Gammaproteobacteria</taxon>
        <taxon>Alteromonadales</taxon>
        <taxon>Shewanellaceae</taxon>
        <taxon>Parashewanella</taxon>
    </lineage>
</organism>
<name>A0A3A6T5E1_9GAMM</name>
<accession>A0A3A6T5E1</accession>
<gene>
    <name evidence="1" type="ORF">D5R81_17880</name>
</gene>
<dbReference type="RefSeq" id="WP_121854972.1">
    <property type="nucleotide sequence ID" value="NZ_CP037952.1"/>
</dbReference>
<proteinExistence type="predicted"/>
<keyword evidence="2" id="KW-1185">Reference proteome</keyword>
<evidence type="ECO:0000313" key="2">
    <source>
        <dbReference type="Proteomes" id="UP000273022"/>
    </source>
</evidence>
<dbReference type="AlphaFoldDB" id="A0A3A6T5E1"/>
<evidence type="ECO:0000313" key="1">
    <source>
        <dbReference type="EMBL" id="RJY06345.1"/>
    </source>
</evidence>
<comment type="caution">
    <text evidence="1">The sequence shown here is derived from an EMBL/GenBank/DDBJ whole genome shotgun (WGS) entry which is preliminary data.</text>
</comment>
<sequence length="65" mass="7858">MKELDQANPPEATQKARLDYFFDDKMMHEIEKKENERKKPHACELLQHEAFREIQDKKLNFLKSP</sequence>
<reference evidence="1 2" key="1">
    <citation type="submission" date="2018-09" db="EMBL/GenBank/DDBJ databases">
        <title>Phylogeny of the Shewanellaceae, and recommendation for two new genera, Pseudoshewanella and Parashewanella.</title>
        <authorList>
            <person name="Wang G."/>
        </authorList>
    </citation>
    <scope>NUCLEOTIDE SEQUENCE [LARGE SCALE GENOMIC DNA]</scope>
    <source>
        <strain evidence="1 2">KCTC 22492</strain>
    </source>
</reference>
<dbReference type="EMBL" id="QYYH01000167">
    <property type="protein sequence ID" value="RJY06345.1"/>
    <property type="molecule type" value="Genomic_DNA"/>
</dbReference>
<protein>
    <submittedName>
        <fullName evidence="1">Uncharacterized protein</fullName>
    </submittedName>
</protein>